<evidence type="ECO:0000313" key="2">
    <source>
        <dbReference type="Proteomes" id="UP001162131"/>
    </source>
</evidence>
<evidence type="ECO:0008006" key="3">
    <source>
        <dbReference type="Google" id="ProtNLM"/>
    </source>
</evidence>
<dbReference type="AlphaFoldDB" id="A0AAU9K3M9"/>
<name>A0AAU9K3M9_9CILI</name>
<gene>
    <name evidence="1" type="ORF">BSTOLATCC_MIC53651</name>
</gene>
<dbReference type="Proteomes" id="UP001162131">
    <property type="component" value="Unassembled WGS sequence"/>
</dbReference>
<evidence type="ECO:0000313" key="1">
    <source>
        <dbReference type="EMBL" id="CAG9331584.1"/>
    </source>
</evidence>
<proteinExistence type="predicted"/>
<reference evidence="1" key="1">
    <citation type="submission" date="2021-09" db="EMBL/GenBank/DDBJ databases">
        <authorList>
            <consortium name="AG Swart"/>
            <person name="Singh M."/>
            <person name="Singh A."/>
            <person name="Seah K."/>
            <person name="Emmerich C."/>
        </authorList>
    </citation>
    <scope>NUCLEOTIDE SEQUENCE</scope>
    <source>
        <strain evidence="1">ATCC30299</strain>
    </source>
</reference>
<comment type="caution">
    <text evidence="1">The sequence shown here is derived from an EMBL/GenBank/DDBJ whole genome shotgun (WGS) entry which is preliminary data.</text>
</comment>
<keyword evidence="2" id="KW-1185">Reference proteome</keyword>
<sequence length="115" mass="13395">MERKKATKGNELSTCSVLTEEAWIYPQDFMPITLLNSTYKILDKILTKRILREVCWKDVLHQAQVGFVPSMPTGEQIFAQETILACSRKKKKGSKRYRRNFYLSSVLMRRQPIPA</sequence>
<organism evidence="1 2">
    <name type="scientific">Blepharisma stoltei</name>
    <dbReference type="NCBI Taxonomy" id="1481888"/>
    <lineage>
        <taxon>Eukaryota</taxon>
        <taxon>Sar</taxon>
        <taxon>Alveolata</taxon>
        <taxon>Ciliophora</taxon>
        <taxon>Postciliodesmatophora</taxon>
        <taxon>Heterotrichea</taxon>
        <taxon>Heterotrichida</taxon>
        <taxon>Blepharismidae</taxon>
        <taxon>Blepharisma</taxon>
    </lineage>
</organism>
<protein>
    <recommendedName>
        <fullName evidence="3">Reverse transcriptase domain-containing protein</fullName>
    </recommendedName>
</protein>
<dbReference type="PANTHER" id="PTHR19446">
    <property type="entry name" value="REVERSE TRANSCRIPTASES"/>
    <property type="match status" value="1"/>
</dbReference>
<dbReference type="EMBL" id="CAJZBQ010000053">
    <property type="protein sequence ID" value="CAG9331584.1"/>
    <property type="molecule type" value="Genomic_DNA"/>
</dbReference>
<accession>A0AAU9K3M9</accession>